<accession>A0A078AEI9</accession>
<evidence type="ECO:0000256" key="1">
    <source>
        <dbReference type="SAM" id="MobiDB-lite"/>
    </source>
</evidence>
<dbReference type="EMBL" id="CCKQ01008796">
    <property type="protein sequence ID" value="CDW80261.1"/>
    <property type="molecule type" value="Genomic_DNA"/>
</dbReference>
<evidence type="ECO:0000313" key="2">
    <source>
        <dbReference type="EMBL" id="CDW80261.1"/>
    </source>
</evidence>
<organism evidence="2 3">
    <name type="scientific">Stylonychia lemnae</name>
    <name type="common">Ciliate</name>
    <dbReference type="NCBI Taxonomy" id="5949"/>
    <lineage>
        <taxon>Eukaryota</taxon>
        <taxon>Sar</taxon>
        <taxon>Alveolata</taxon>
        <taxon>Ciliophora</taxon>
        <taxon>Intramacronucleata</taxon>
        <taxon>Spirotrichea</taxon>
        <taxon>Stichotrichia</taxon>
        <taxon>Sporadotrichida</taxon>
        <taxon>Oxytrichidae</taxon>
        <taxon>Stylonychinae</taxon>
        <taxon>Stylonychia</taxon>
    </lineage>
</organism>
<proteinExistence type="predicted"/>
<keyword evidence="3" id="KW-1185">Reference proteome</keyword>
<feature type="compositionally biased region" description="Basic and acidic residues" evidence="1">
    <location>
        <begin position="18"/>
        <end position="38"/>
    </location>
</feature>
<feature type="region of interest" description="Disordered" evidence="1">
    <location>
        <begin position="1"/>
        <end position="76"/>
    </location>
</feature>
<evidence type="ECO:0000313" key="3">
    <source>
        <dbReference type="Proteomes" id="UP000039865"/>
    </source>
</evidence>
<reference evidence="2 3" key="1">
    <citation type="submission" date="2014-06" db="EMBL/GenBank/DDBJ databases">
        <authorList>
            <person name="Swart Estienne"/>
        </authorList>
    </citation>
    <scope>NUCLEOTIDE SEQUENCE [LARGE SCALE GENOMIC DNA]</scope>
    <source>
        <strain evidence="2 3">130c</strain>
    </source>
</reference>
<dbReference type="InParanoid" id="A0A078AEI9"/>
<dbReference type="Proteomes" id="UP000039865">
    <property type="component" value="Unassembled WGS sequence"/>
</dbReference>
<dbReference type="AlphaFoldDB" id="A0A078AEI9"/>
<feature type="compositionally biased region" description="Basic and acidic residues" evidence="1">
    <location>
        <begin position="1"/>
        <end position="10"/>
    </location>
</feature>
<name>A0A078AEI9_STYLE</name>
<protein>
    <submittedName>
        <fullName evidence="2">Uncharacterized protein</fullName>
    </submittedName>
</protein>
<sequence length="1031" mass="121026">MSYSQEKYHLNEISPNQGRDRNEQNDSQDYKDDREGDSRFSPSILSKSIDEMRTSLHMRSSKRDERAGAFSRNSHSPVHKIVEEQEEYKEENKYNNQQLPDDEHQETELFDKFEQEKDTLREIFKEYQNELGVLALDSIELYLNHISKLLLKMTNQNVINEMRLQLEAKVAQIIQSKISQHRHQLHNNQSKNKRNTNSINDQLNSEVGITFNELFHELFMSILSAVKRFKTDEKFMDDMQLTQRSDDKISVNFSPRPHLEPDQLIQLNNIIFSRKQEIDYSKLDDTKKLKIQRLQTVFDNEKHGTDFTEQMYKMRQNTRNNNLRNKDYLKTIVDKVIDNLDLQGLSATSKVSPQNLNYDKILSAFKRAFIIKDSGEYEIIDKDEQEEQDLAEIEGLDDFLLMDQENQIKSPTLMDQLKDTIKTYQTLIDSKKFKSETEKTKIQKILKTLQSQLDAQMRETVKINKLNSQESNKQIKYHKIETKYFMPNVQKLSEIENKNQQTLKDEKRDKVIRGIFDFYCRQQLLVGKKATFEEIQREFNNMNMGEFYRFCLDFKIPQKKDKIIELFKKQSSNHREISYENFKDIIQSIFIEVNKERARNLKNRLDNIDKQNIIGMALFKDAQKQLIMIKKKSAEQIMEEAYQFLEIDQPSKVEQKKKGIALPFNVRDKDVPFEFTSTGKIKMRQLSQEEKTEIKAKVKQLKILRDLKKKEEFLEQQNKYYKMRQKLQSQLEGTHGSQYEGSRSGSKQGIFRNGQLEKNRTQFTLQELTALNYKELNSRGEDDFNPSIFGFEKDPQMPVHGSVSNRSKMSVLLAPNQMTNEYHSSSAVIVLQDDAEITQNGVQNGLIWNRGNVMPLDRFQQQQQQQQQLRLINQKKVNTKPPFSVNGALNHGRQQPTQQLMDQSNRIFTQQIPKAIGTDVTRFRNNDASKIGTWVDQQFQLGVQNPIFGNQSSYQSHQQIPSAIKQFQSQDYSLQHNINNIRQRQSATYLGQNQSQQNLINYYSKAQDRVPLALPPIPNTTKANTSKQIKI</sequence>
<gene>
    <name evidence="2" type="primary">Contig4176.g4461</name>
    <name evidence="2" type="ORF">STYLEM_9257</name>
</gene>
<dbReference type="OrthoDB" id="313601at2759"/>